<protein>
    <submittedName>
        <fullName evidence="1">Uncharacterized protein</fullName>
    </submittedName>
</protein>
<gene>
    <name evidence="1" type="ORF">METZ01_LOCUS386020</name>
</gene>
<accession>A0A382UFX7</accession>
<proteinExistence type="predicted"/>
<organism evidence="1">
    <name type="scientific">marine metagenome</name>
    <dbReference type="NCBI Taxonomy" id="408172"/>
    <lineage>
        <taxon>unclassified sequences</taxon>
        <taxon>metagenomes</taxon>
        <taxon>ecological metagenomes</taxon>
    </lineage>
</organism>
<name>A0A382UFX7_9ZZZZ</name>
<sequence>MDAICQTIEKATGASAEFISAAPLGGGCI</sequence>
<reference evidence="1" key="1">
    <citation type="submission" date="2018-05" db="EMBL/GenBank/DDBJ databases">
        <authorList>
            <person name="Lanie J.A."/>
            <person name="Ng W.-L."/>
            <person name="Kazmierczak K.M."/>
            <person name="Andrzejewski T.M."/>
            <person name="Davidsen T.M."/>
            <person name="Wayne K.J."/>
            <person name="Tettelin H."/>
            <person name="Glass J.I."/>
            <person name="Rusch D."/>
            <person name="Podicherti R."/>
            <person name="Tsui H.-C.T."/>
            <person name="Winkler M.E."/>
        </authorList>
    </citation>
    <scope>NUCLEOTIDE SEQUENCE</scope>
</reference>
<feature type="non-terminal residue" evidence="1">
    <location>
        <position position="29"/>
    </location>
</feature>
<dbReference type="AlphaFoldDB" id="A0A382UFX7"/>
<dbReference type="EMBL" id="UINC01143946">
    <property type="protein sequence ID" value="SVD33166.1"/>
    <property type="molecule type" value="Genomic_DNA"/>
</dbReference>
<evidence type="ECO:0000313" key="1">
    <source>
        <dbReference type="EMBL" id="SVD33166.1"/>
    </source>
</evidence>